<sequence>MTVIGTWNLENLFRPGDGDGRPPDQATYEAKLAALAGTVGRMAPDVLAVQEIGEPAALDDLVERLDGDWTTHVSAHPDSRGIRVAAISRLPVDETEDLVAYADGVGPVRASDGGALSEEMGRGALRVRVRTAAGGAVDVVTCHLKSKLLSYPGGRFGPRDEGERARYGAFALYRRAAEAATVREWANTLLDGDGRQRALVVCGDLNDEPGAATTQILLGPGGSEIGTPGQMQPDQGDAWRLWNTAPLIAEPRRYSRVYRGRGELIDHLLVSHELLQRVETVDSLVDRGLASVTDDPRRRAAAEDSDHAPVVATFTD</sequence>
<evidence type="ECO:0000313" key="4">
    <source>
        <dbReference type="Proteomes" id="UP000181980"/>
    </source>
</evidence>
<dbReference type="PANTHER" id="PTHR42834">
    <property type="entry name" value="ENDONUCLEASE/EXONUCLEASE/PHOSPHATASE FAMILY PROTEIN (AFU_ORTHOLOGUE AFUA_3G09210)"/>
    <property type="match status" value="1"/>
</dbReference>
<dbReference type="InterPro" id="IPR036691">
    <property type="entry name" value="Endo/exonu/phosph_ase_sf"/>
</dbReference>
<protein>
    <submittedName>
        <fullName evidence="3">Endonuclease/Exonuclease/phosphatase family protein</fullName>
    </submittedName>
</protein>
<dbReference type="InterPro" id="IPR005135">
    <property type="entry name" value="Endo/exonuclease/phosphatase"/>
</dbReference>
<name>A0A1H5PA50_9ACTN</name>
<dbReference type="RefSeq" id="WP_069109734.1">
    <property type="nucleotide sequence ID" value="NZ_FNUC01000004.1"/>
</dbReference>
<dbReference type="SUPFAM" id="SSF56219">
    <property type="entry name" value="DNase I-like"/>
    <property type="match status" value="1"/>
</dbReference>
<dbReference type="Pfam" id="PF03372">
    <property type="entry name" value="Exo_endo_phos"/>
    <property type="match status" value="1"/>
</dbReference>
<feature type="region of interest" description="Disordered" evidence="1">
    <location>
        <begin position="294"/>
        <end position="316"/>
    </location>
</feature>
<accession>A0A1H5PA50</accession>
<dbReference type="Proteomes" id="UP000181980">
    <property type="component" value="Unassembled WGS sequence"/>
</dbReference>
<dbReference type="EMBL" id="FNUC01000004">
    <property type="protein sequence ID" value="SEF10464.1"/>
    <property type="molecule type" value="Genomic_DNA"/>
</dbReference>
<gene>
    <name evidence="3" type="ORF">SAMN04488561_3942</name>
</gene>
<evidence type="ECO:0000259" key="2">
    <source>
        <dbReference type="Pfam" id="PF03372"/>
    </source>
</evidence>
<evidence type="ECO:0000313" key="3">
    <source>
        <dbReference type="EMBL" id="SEF10464.1"/>
    </source>
</evidence>
<keyword evidence="3" id="KW-0255">Endonuclease</keyword>
<keyword evidence="3" id="KW-0540">Nuclease</keyword>
<dbReference type="STRING" id="561176.SAMN04488561_3942"/>
<keyword evidence="4" id="KW-1185">Reference proteome</keyword>
<dbReference type="OrthoDB" id="7297112at2"/>
<dbReference type="GO" id="GO:0004519">
    <property type="term" value="F:endonuclease activity"/>
    <property type="evidence" value="ECO:0007669"/>
    <property type="project" value="UniProtKB-KW"/>
</dbReference>
<dbReference type="GO" id="GO:0004527">
    <property type="term" value="F:exonuclease activity"/>
    <property type="evidence" value="ECO:0007669"/>
    <property type="project" value="UniProtKB-KW"/>
</dbReference>
<keyword evidence="3" id="KW-0269">Exonuclease</keyword>
<dbReference type="PANTHER" id="PTHR42834:SF1">
    <property type="entry name" value="ENDONUCLEASE_EXONUCLEASE_PHOSPHATASE FAMILY PROTEIN (AFU_ORTHOLOGUE AFUA_3G09210)"/>
    <property type="match status" value="1"/>
</dbReference>
<proteinExistence type="predicted"/>
<feature type="domain" description="Endonuclease/exonuclease/phosphatase" evidence="2">
    <location>
        <begin position="5"/>
        <end position="282"/>
    </location>
</feature>
<evidence type="ECO:0000256" key="1">
    <source>
        <dbReference type="SAM" id="MobiDB-lite"/>
    </source>
</evidence>
<organism evidence="3 4">
    <name type="scientific">Jiangella alba</name>
    <dbReference type="NCBI Taxonomy" id="561176"/>
    <lineage>
        <taxon>Bacteria</taxon>
        <taxon>Bacillati</taxon>
        <taxon>Actinomycetota</taxon>
        <taxon>Actinomycetes</taxon>
        <taxon>Jiangellales</taxon>
        <taxon>Jiangellaceae</taxon>
        <taxon>Jiangella</taxon>
    </lineage>
</organism>
<keyword evidence="3" id="KW-0378">Hydrolase</keyword>
<dbReference type="Gene3D" id="3.60.10.10">
    <property type="entry name" value="Endonuclease/exonuclease/phosphatase"/>
    <property type="match status" value="1"/>
</dbReference>
<reference evidence="4" key="1">
    <citation type="submission" date="2016-10" db="EMBL/GenBank/DDBJ databases">
        <authorList>
            <person name="Varghese N."/>
            <person name="Submissions S."/>
        </authorList>
    </citation>
    <scope>NUCLEOTIDE SEQUENCE [LARGE SCALE GENOMIC DNA]</scope>
    <source>
        <strain evidence="4">DSM 45237</strain>
    </source>
</reference>
<dbReference type="AlphaFoldDB" id="A0A1H5PA50"/>
<feature type="compositionally biased region" description="Basic and acidic residues" evidence="1">
    <location>
        <begin position="294"/>
        <end position="307"/>
    </location>
</feature>